<sequence>MRHCVLQNALIAGNFLLLRATGQTQISEHTSLLKEFYSNYDGVCKKAVKKFSGYSVGDKCCNADGYIDLKNKLIPLLNDMKRKFESINSISPIYWSEDLSIIDKQLFELLETSIINKDVIQYIMNENVKMHLNRCTLISSLILYFNGSNDANSFSTLLHNSITNNFITLGLDGAMSDDTTDKVNQVFMFLKGASGMLQKYIGTNNPKAVENMRMMAGIPKKQEPNQATKSSLLLPSFIVPTQDGNSGIALDHEVLVKLEKTLDSMYLHVHAPIISELFCYCFILLTIEIEKNRGSLPLEVKDQYIKAISDLEILDSMAILFYDLPTMAKTGKPKFSKDICRNIFMSMHRKTVLETLHKTIIKSYSEDPSVQLGEVLRTAFGTIQQELINSGKPLEVYVNKNSKLVTIDILANMCWAMLLSTFVIDENVNLDNVMREIELFGSRSTSPARLYMHEMPDILNILIGKKPTDKNTQNNIVFRSILLKVGSRHEKPLFSAEGTKNGLMNRISFIIKDKATINQYKTYVIVLNVFLFVIDALLLLFYWRALKANRVFASEESVH</sequence>
<feature type="chain" id="PRO_5003960166" evidence="2">
    <location>
        <begin position="21"/>
        <end position="559"/>
    </location>
</feature>
<dbReference type="EMBL" id="JH370130">
    <property type="protein sequence ID" value="ELA42723.1"/>
    <property type="molecule type" value="Genomic_DNA"/>
</dbReference>
<reference evidence="4" key="1">
    <citation type="submission" date="2011-05" db="EMBL/GenBank/DDBJ databases">
        <title>The genome sequence of Vittaforma corneae strain ATCC 50505.</title>
        <authorList>
            <consortium name="The Broad Institute Genome Sequencing Platform"/>
            <person name="Cuomo C."/>
            <person name="Didier E."/>
            <person name="Bowers L."/>
            <person name="Young S.K."/>
            <person name="Zeng Q."/>
            <person name="Gargeya S."/>
            <person name="Fitzgerald M."/>
            <person name="Haas B."/>
            <person name="Abouelleil A."/>
            <person name="Alvarado L."/>
            <person name="Arachchi H.M."/>
            <person name="Berlin A."/>
            <person name="Chapman S.B."/>
            <person name="Gearin G."/>
            <person name="Goldberg J."/>
            <person name="Griggs A."/>
            <person name="Gujja S."/>
            <person name="Hansen M."/>
            <person name="Heiman D."/>
            <person name="Howarth C."/>
            <person name="Larimer J."/>
            <person name="Lui A."/>
            <person name="MacDonald P.J.P."/>
            <person name="McCowen C."/>
            <person name="Montmayeur A."/>
            <person name="Murphy C."/>
            <person name="Neiman D."/>
            <person name="Pearson M."/>
            <person name="Priest M."/>
            <person name="Roberts A."/>
            <person name="Saif S."/>
            <person name="Shea T."/>
            <person name="Sisk P."/>
            <person name="Stolte C."/>
            <person name="Sykes S."/>
            <person name="Wortman J."/>
            <person name="Nusbaum C."/>
            <person name="Birren B."/>
        </authorList>
    </citation>
    <scope>NUCLEOTIDE SEQUENCE [LARGE SCALE GENOMIC DNA]</scope>
    <source>
        <strain evidence="4">ATCC 50505</strain>
    </source>
</reference>
<evidence type="ECO:0000313" key="4">
    <source>
        <dbReference type="Proteomes" id="UP000011082"/>
    </source>
</evidence>
<dbReference type="RefSeq" id="XP_007603491.1">
    <property type="nucleotide sequence ID" value="XM_007603429.1"/>
</dbReference>
<dbReference type="VEuPathDB" id="MicrosporidiaDB:VICG_00038"/>
<dbReference type="HOGENOM" id="CLU_572673_0_0_1"/>
<keyword evidence="1" id="KW-0812">Transmembrane</keyword>
<name>L2GPA9_VITCO</name>
<dbReference type="AlphaFoldDB" id="L2GPA9"/>
<keyword evidence="1" id="KW-0472">Membrane</keyword>
<keyword evidence="2" id="KW-0732">Signal</keyword>
<feature type="signal peptide" evidence="2">
    <location>
        <begin position="1"/>
        <end position="20"/>
    </location>
</feature>
<proteinExistence type="predicted"/>
<accession>L2GPA9</accession>
<organism evidence="3 4">
    <name type="scientific">Vittaforma corneae (strain ATCC 50505)</name>
    <name type="common">Microsporidian parasite</name>
    <name type="synonym">Nosema corneum</name>
    <dbReference type="NCBI Taxonomy" id="993615"/>
    <lineage>
        <taxon>Eukaryota</taxon>
        <taxon>Fungi</taxon>
        <taxon>Fungi incertae sedis</taxon>
        <taxon>Microsporidia</taxon>
        <taxon>Nosematidae</taxon>
        <taxon>Vittaforma</taxon>
    </lineage>
</organism>
<gene>
    <name evidence="3" type="ORF">VICG_00038</name>
</gene>
<dbReference type="InParanoid" id="L2GPA9"/>
<protein>
    <submittedName>
        <fullName evidence="3">Uncharacterized protein</fullName>
    </submittedName>
</protein>
<keyword evidence="4" id="KW-1185">Reference proteome</keyword>
<dbReference type="GeneID" id="19880756"/>
<evidence type="ECO:0000256" key="2">
    <source>
        <dbReference type="SAM" id="SignalP"/>
    </source>
</evidence>
<evidence type="ECO:0000256" key="1">
    <source>
        <dbReference type="SAM" id="Phobius"/>
    </source>
</evidence>
<feature type="transmembrane region" description="Helical" evidence="1">
    <location>
        <begin position="523"/>
        <end position="543"/>
    </location>
</feature>
<dbReference type="Proteomes" id="UP000011082">
    <property type="component" value="Unassembled WGS sequence"/>
</dbReference>
<keyword evidence="1" id="KW-1133">Transmembrane helix</keyword>
<evidence type="ECO:0000313" key="3">
    <source>
        <dbReference type="EMBL" id="ELA42723.1"/>
    </source>
</evidence>